<comment type="function">
    <text evidence="6">Gustatory receptor which mediates acceptance or avoidance behavior, depending on its substrates.</text>
</comment>
<comment type="caution">
    <text evidence="6">Lacks conserved residue(s) required for the propagation of feature annotation.</text>
</comment>
<keyword evidence="5 6" id="KW-0472">Membrane</keyword>
<feature type="transmembrane region" description="Helical" evidence="6">
    <location>
        <begin position="12"/>
        <end position="30"/>
    </location>
</feature>
<feature type="transmembrane region" description="Helical" evidence="6">
    <location>
        <begin position="42"/>
        <end position="66"/>
    </location>
</feature>
<feature type="transmembrane region" description="Helical" evidence="6">
    <location>
        <begin position="136"/>
        <end position="153"/>
    </location>
</feature>
<evidence type="ECO:0000256" key="3">
    <source>
        <dbReference type="ARBA" id="ARBA00022692"/>
    </source>
</evidence>
<feature type="transmembrane region" description="Helical" evidence="6">
    <location>
        <begin position="234"/>
        <end position="257"/>
    </location>
</feature>
<feature type="transmembrane region" description="Helical" evidence="6">
    <location>
        <begin position="78"/>
        <end position="100"/>
    </location>
</feature>
<evidence type="ECO:0000313" key="7">
    <source>
        <dbReference type="EnsemblMetazoa" id="LLOJ010848-PA"/>
    </source>
</evidence>
<name>A0A3F2ZD74_LUTLO</name>
<dbReference type="GO" id="GO:0005886">
    <property type="term" value="C:plasma membrane"/>
    <property type="evidence" value="ECO:0007669"/>
    <property type="project" value="UniProtKB-SubCell"/>
</dbReference>
<evidence type="ECO:0000256" key="6">
    <source>
        <dbReference type="RuleBase" id="RU363108"/>
    </source>
</evidence>
<keyword evidence="2 6" id="KW-1003">Cell membrane</keyword>
<feature type="transmembrane region" description="Helical" evidence="6">
    <location>
        <begin position="165"/>
        <end position="186"/>
    </location>
</feature>
<reference evidence="7" key="1">
    <citation type="submission" date="2020-05" db="UniProtKB">
        <authorList>
            <consortium name="EnsemblMetazoa"/>
        </authorList>
    </citation>
    <scope>IDENTIFICATION</scope>
    <source>
        <strain evidence="7">Jacobina</strain>
    </source>
</reference>
<evidence type="ECO:0000256" key="1">
    <source>
        <dbReference type="ARBA" id="ARBA00004651"/>
    </source>
</evidence>
<dbReference type="InterPro" id="IPR013604">
    <property type="entry name" value="7TM_chemorcpt"/>
</dbReference>
<evidence type="ECO:0000256" key="5">
    <source>
        <dbReference type="ARBA" id="ARBA00023136"/>
    </source>
</evidence>
<proteinExistence type="inferred from homology"/>
<evidence type="ECO:0000313" key="8">
    <source>
        <dbReference type="Proteomes" id="UP000092461"/>
    </source>
</evidence>
<comment type="similarity">
    <text evidence="6">Belongs to the insect chemoreceptor superfamily. Gustatory receptor (GR) family.</text>
</comment>
<feature type="transmembrane region" description="Helical" evidence="6">
    <location>
        <begin position="277"/>
        <end position="298"/>
    </location>
</feature>
<keyword evidence="8" id="KW-1185">Reference proteome</keyword>
<dbReference type="GO" id="GO:0007165">
    <property type="term" value="P:signal transduction"/>
    <property type="evidence" value="ECO:0007669"/>
    <property type="project" value="UniProtKB-KW"/>
</dbReference>
<keyword evidence="6" id="KW-0675">Receptor</keyword>
<keyword evidence="4 6" id="KW-1133">Transmembrane helix</keyword>
<dbReference type="EMBL" id="AJWK01004430">
    <property type="status" value="NOT_ANNOTATED_CDS"/>
    <property type="molecule type" value="Genomic_DNA"/>
</dbReference>
<evidence type="ECO:0000256" key="2">
    <source>
        <dbReference type="ARBA" id="ARBA00022475"/>
    </source>
</evidence>
<dbReference type="AlphaFoldDB" id="A0A3F2ZD74"/>
<accession>A0A3F2ZD74</accession>
<comment type="subcellular location">
    <subcellularLocation>
        <location evidence="1 6">Cell membrane</location>
        <topology evidence="1 6">Multi-pass membrane protein</topology>
    </subcellularLocation>
</comment>
<keyword evidence="3 6" id="KW-0812">Transmembrane</keyword>
<protein>
    <recommendedName>
        <fullName evidence="6">Gustatory receptor</fullName>
    </recommendedName>
</protein>
<keyword evidence="6" id="KW-0807">Transducer</keyword>
<evidence type="ECO:0000256" key="4">
    <source>
        <dbReference type="ARBA" id="ARBA00022989"/>
    </source>
</evidence>
<dbReference type="GO" id="GO:0050909">
    <property type="term" value="P:sensory perception of taste"/>
    <property type="evidence" value="ECO:0007669"/>
    <property type="project" value="InterPro"/>
</dbReference>
<dbReference type="EnsemblMetazoa" id="LLOJ010848-RA">
    <property type="protein sequence ID" value="LLOJ010848-PA"/>
    <property type="gene ID" value="LLOJ010848"/>
</dbReference>
<dbReference type="VEuPathDB" id="VectorBase:LLOJ010848"/>
<organism evidence="7 8">
    <name type="scientific">Lutzomyia longipalpis</name>
    <name type="common">Sand fly</name>
    <dbReference type="NCBI Taxonomy" id="7200"/>
    <lineage>
        <taxon>Eukaryota</taxon>
        <taxon>Metazoa</taxon>
        <taxon>Ecdysozoa</taxon>
        <taxon>Arthropoda</taxon>
        <taxon>Hexapoda</taxon>
        <taxon>Insecta</taxon>
        <taxon>Pterygota</taxon>
        <taxon>Neoptera</taxon>
        <taxon>Endopterygota</taxon>
        <taxon>Diptera</taxon>
        <taxon>Nematocera</taxon>
        <taxon>Psychodoidea</taxon>
        <taxon>Psychodidae</taxon>
        <taxon>Lutzomyia</taxon>
        <taxon>Lutzomyia</taxon>
    </lineage>
</organism>
<dbReference type="Pfam" id="PF08395">
    <property type="entry name" value="7tm_7"/>
    <property type="match status" value="1"/>
</dbReference>
<sequence>MKKLLEAFKWINLGLLIVNICPFLTTYNGLQWKISQRKAHYWAIFFINAIATGVEGAAGLFGYLLVEEIMQKWNVQTALVFISLTIPIMIGQVNILVIFAQGEEHATVFRMLAKFEDRLSDILNITVDFTLWQRKLYFEFFMAFIYWIMIFYLKGHYYTYDSIWIFIYHILLGLIDLNFLLIVCHIRSTVRCLRIFQKQLLLTSKNLSHYRDFRALNILTRELMEIKRYVDKSFGPLLLVNIAYDFVALVFQFYFYYHFLDFRYSDVYKFLPQFAQIFKIIGFSYKAVAFVIEMEAFYKEVKELKDNLRKGSTIIPHGYFYQILHEKHWEYFTASKFFDLNYYMVNNFFAGCVTYIVIMLQLDLLDYST</sequence>
<dbReference type="Proteomes" id="UP000092461">
    <property type="component" value="Unassembled WGS sequence"/>
</dbReference>
<feature type="transmembrane region" description="Helical" evidence="6">
    <location>
        <begin position="340"/>
        <end position="362"/>
    </location>
</feature>